<feature type="transmembrane region" description="Helical" evidence="6">
    <location>
        <begin position="316"/>
        <end position="338"/>
    </location>
</feature>
<dbReference type="OMA" id="CVSPYFW"/>
<accession>B4GD88</accession>
<evidence type="ECO:0000256" key="6">
    <source>
        <dbReference type="SAM" id="Phobius"/>
    </source>
</evidence>
<dbReference type="Pfam" id="PF00083">
    <property type="entry name" value="Sugar_tr"/>
    <property type="match status" value="1"/>
</dbReference>
<keyword evidence="3 6" id="KW-1133">Transmembrane helix</keyword>
<feature type="compositionally biased region" description="Polar residues" evidence="5">
    <location>
        <begin position="103"/>
        <end position="112"/>
    </location>
</feature>
<feature type="transmembrane region" description="Helical" evidence="6">
    <location>
        <begin position="228"/>
        <end position="247"/>
    </location>
</feature>
<dbReference type="InterPro" id="IPR036259">
    <property type="entry name" value="MFS_trans_sf"/>
</dbReference>
<dbReference type="PhylomeDB" id="B4GD88"/>
<feature type="domain" description="Major facilitator superfamily (MFS) profile" evidence="7">
    <location>
        <begin position="159"/>
        <end position="602"/>
    </location>
</feature>
<feature type="transmembrane region" description="Helical" evidence="6">
    <location>
        <begin position="460"/>
        <end position="482"/>
    </location>
</feature>
<evidence type="ECO:0000256" key="4">
    <source>
        <dbReference type="ARBA" id="ARBA00023136"/>
    </source>
</evidence>
<feature type="compositionally biased region" description="Pro residues" evidence="5">
    <location>
        <begin position="118"/>
        <end position="128"/>
    </location>
</feature>
<keyword evidence="9" id="KW-1185">Reference proteome</keyword>
<dbReference type="eggNOG" id="KOG0255">
    <property type="taxonomic scope" value="Eukaryota"/>
</dbReference>
<feature type="transmembrane region" description="Helical" evidence="6">
    <location>
        <begin position="515"/>
        <end position="538"/>
    </location>
</feature>
<feature type="transmembrane region" description="Helical" evidence="6">
    <location>
        <begin position="489"/>
        <end position="509"/>
    </location>
</feature>
<feature type="transmembrane region" description="Helical" evidence="6">
    <location>
        <begin position="550"/>
        <end position="568"/>
    </location>
</feature>
<proteinExistence type="predicted"/>
<feature type="transmembrane region" description="Helical" evidence="6">
    <location>
        <begin position="574"/>
        <end position="597"/>
    </location>
</feature>
<feature type="transmembrane region" description="Helical" evidence="6">
    <location>
        <begin position="433"/>
        <end position="454"/>
    </location>
</feature>
<dbReference type="OrthoDB" id="5296287at2759"/>
<evidence type="ECO:0000256" key="5">
    <source>
        <dbReference type="SAM" id="MobiDB-lite"/>
    </source>
</evidence>
<sequence>MAMAMDVDMDIDMGIGFMNRKFPSKIYPKKPGKNSAPIAIAQKVQILHHCAMPQITKRAPRCPDRRRRVSANKQLPNYIRGRAGQSQFWGQCWGQGLYNDNKTTRDTTSTMAQRDKQPPPPSPLVQPKPKPKYEPRPVEKVKDPIISQIGDFRRYQLFFFLIIVLCKFGSGWHTLVHIFLAAPTPQKCLTENVTDACSKDCKNMEFDTSIFQTTIITEWNLTCRRHSLASMSQSIVMTGIMVGGMAFGMLADGWGRRPAFLLCCFMQLVTGLIVCVSPYFWFYCVFRFLVAVATGGTMTVSFVLIMEIIGPKKRELIGILYQIPFNIGHASLALFAYYIRTWRWLQFSVTIFSAIFVIYICLVPESPRWLLTTGRVDKSVKVLERIARHNRAPTETIKPEIEAAYQAMASKQPTKKGNVLDLFRTPYLRLKTILMANNWLVVCMVYYGVAQYIAKLGGDIFLNVLIAALLGIPGTLLCVVLTKYLGRKLTLMLSNGLSAIGLLLLVFLYKSKQLYQVICATVGLFGASITFPNVYLYGAELFPTVVRSNGMGLCSMVGRIGGLVAPLINELSWYGAWITPLIFGIASILAVLGTIFLPETRGMPLPETLEDGEKFGRKVKT</sequence>
<dbReference type="PANTHER" id="PTHR24064">
    <property type="entry name" value="SOLUTE CARRIER FAMILY 22 MEMBER"/>
    <property type="match status" value="1"/>
</dbReference>
<dbReference type="PROSITE" id="PS50850">
    <property type="entry name" value="MFS"/>
    <property type="match status" value="1"/>
</dbReference>
<dbReference type="SUPFAM" id="SSF103473">
    <property type="entry name" value="MFS general substrate transporter"/>
    <property type="match status" value="1"/>
</dbReference>
<dbReference type="InterPro" id="IPR020846">
    <property type="entry name" value="MFS_dom"/>
</dbReference>
<dbReference type="GO" id="GO:0016020">
    <property type="term" value="C:membrane"/>
    <property type="evidence" value="ECO:0007669"/>
    <property type="project" value="UniProtKB-SubCell"/>
</dbReference>
<reference evidence="8 9" key="1">
    <citation type="journal article" date="2007" name="Nature">
        <title>Evolution of genes and genomes on the Drosophila phylogeny.</title>
        <authorList>
            <consortium name="Drosophila 12 Genomes Consortium"/>
            <person name="Clark A.G."/>
            <person name="Eisen M.B."/>
            <person name="Smith D.R."/>
            <person name="Bergman C.M."/>
            <person name="Oliver B."/>
            <person name="Markow T.A."/>
            <person name="Kaufman T.C."/>
            <person name="Kellis M."/>
            <person name="Gelbart W."/>
            <person name="Iyer V.N."/>
            <person name="Pollard D.A."/>
            <person name="Sackton T.B."/>
            <person name="Larracuente A.M."/>
            <person name="Singh N.D."/>
            <person name="Abad J.P."/>
            <person name="Abt D.N."/>
            <person name="Adryan B."/>
            <person name="Aguade M."/>
            <person name="Akashi H."/>
            <person name="Anderson W.W."/>
            <person name="Aquadro C.F."/>
            <person name="Ardell D.H."/>
            <person name="Arguello R."/>
            <person name="Artieri C.G."/>
            <person name="Barbash D.A."/>
            <person name="Barker D."/>
            <person name="Barsanti P."/>
            <person name="Batterham P."/>
            <person name="Batzoglou S."/>
            <person name="Begun D."/>
            <person name="Bhutkar A."/>
            <person name="Blanco E."/>
            <person name="Bosak S.A."/>
            <person name="Bradley R.K."/>
            <person name="Brand A.D."/>
            <person name="Brent M.R."/>
            <person name="Brooks A.N."/>
            <person name="Brown R.H."/>
            <person name="Butlin R.K."/>
            <person name="Caggese C."/>
            <person name="Calvi B.R."/>
            <person name="Bernardo de Carvalho A."/>
            <person name="Caspi A."/>
            <person name="Castrezana S."/>
            <person name="Celniker S.E."/>
            <person name="Chang J.L."/>
            <person name="Chapple C."/>
            <person name="Chatterji S."/>
            <person name="Chinwalla A."/>
            <person name="Civetta A."/>
            <person name="Clifton S.W."/>
            <person name="Comeron J.M."/>
            <person name="Costello J.C."/>
            <person name="Coyne J.A."/>
            <person name="Daub J."/>
            <person name="David R.G."/>
            <person name="Delcher A.L."/>
            <person name="Delehaunty K."/>
            <person name="Do C.B."/>
            <person name="Ebling H."/>
            <person name="Edwards K."/>
            <person name="Eickbush T."/>
            <person name="Evans J.D."/>
            <person name="Filipski A."/>
            <person name="Findeiss S."/>
            <person name="Freyhult E."/>
            <person name="Fulton L."/>
            <person name="Fulton R."/>
            <person name="Garcia A.C."/>
            <person name="Gardiner A."/>
            <person name="Garfield D.A."/>
            <person name="Garvin B.E."/>
            <person name="Gibson G."/>
            <person name="Gilbert D."/>
            <person name="Gnerre S."/>
            <person name="Godfrey J."/>
            <person name="Good R."/>
            <person name="Gotea V."/>
            <person name="Gravely B."/>
            <person name="Greenberg A.J."/>
            <person name="Griffiths-Jones S."/>
            <person name="Gross S."/>
            <person name="Guigo R."/>
            <person name="Gustafson E.A."/>
            <person name="Haerty W."/>
            <person name="Hahn M.W."/>
            <person name="Halligan D.L."/>
            <person name="Halpern A.L."/>
            <person name="Halter G.M."/>
            <person name="Han M.V."/>
            <person name="Heger A."/>
            <person name="Hillier L."/>
            <person name="Hinrichs A.S."/>
            <person name="Holmes I."/>
            <person name="Hoskins R.A."/>
            <person name="Hubisz M.J."/>
            <person name="Hultmark D."/>
            <person name="Huntley M.A."/>
            <person name="Jaffe D.B."/>
            <person name="Jagadeeshan S."/>
            <person name="Jeck W.R."/>
            <person name="Johnson J."/>
            <person name="Jones C.D."/>
            <person name="Jordan W.C."/>
            <person name="Karpen G.H."/>
            <person name="Kataoka E."/>
            <person name="Keightley P.D."/>
            <person name="Kheradpour P."/>
            <person name="Kirkness E.F."/>
            <person name="Koerich L.B."/>
            <person name="Kristiansen K."/>
            <person name="Kudrna D."/>
            <person name="Kulathinal R.J."/>
            <person name="Kumar S."/>
            <person name="Kwok R."/>
            <person name="Lander E."/>
            <person name="Langley C.H."/>
            <person name="Lapoint R."/>
            <person name="Lazzaro B.P."/>
            <person name="Lee S.J."/>
            <person name="Levesque L."/>
            <person name="Li R."/>
            <person name="Lin C.F."/>
            <person name="Lin M.F."/>
            <person name="Lindblad-Toh K."/>
            <person name="Llopart A."/>
            <person name="Long M."/>
            <person name="Low L."/>
            <person name="Lozovsky E."/>
            <person name="Lu J."/>
            <person name="Luo M."/>
            <person name="Machado C.A."/>
            <person name="Makalowski W."/>
            <person name="Marzo M."/>
            <person name="Matsuda M."/>
            <person name="Matzkin L."/>
            <person name="McAllister B."/>
            <person name="McBride C.S."/>
            <person name="McKernan B."/>
            <person name="McKernan K."/>
            <person name="Mendez-Lago M."/>
            <person name="Minx P."/>
            <person name="Mollenhauer M.U."/>
            <person name="Montooth K."/>
            <person name="Mount S.M."/>
            <person name="Mu X."/>
            <person name="Myers E."/>
            <person name="Negre B."/>
            <person name="Newfeld S."/>
            <person name="Nielsen R."/>
            <person name="Noor M.A."/>
            <person name="O'Grady P."/>
            <person name="Pachter L."/>
            <person name="Papaceit M."/>
            <person name="Parisi M.J."/>
            <person name="Parisi M."/>
            <person name="Parts L."/>
            <person name="Pedersen J.S."/>
            <person name="Pesole G."/>
            <person name="Phillippy A.M."/>
            <person name="Ponting C.P."/>
            <person name="Pop M."/>
            <person name="Porcelli D."/>
            <person name="Powell J.R."/>
            <person name="Prohaska S."/>
            <person name="Pruitt K."/>
            <person name="Puig M."/>
            <person name="Quesneville H."/>
            <person name="Ram K.R."/>
            <person name="Rand D."/>
            <person name="Rasmussen M.D."/>
            <person name="Reed L.K."/>
            <person name="Reenan R."/>
            <person name="Reily A."/>
            <person name="Remington K.A."/>
            <person name="Rieger T.T."/>
            <person name="Ritchie M.G."/>
            <person name="Robin C."/>
            <person name="Rogers Y.H."/>
            <person name="Rohde C."/>
            <person name="Rozas J."/>
            <person name="Rubenfield M.J."/>
            <person name="Ruiz A."/>
            <person name="Russo S."/>
            <person name="Salzberg S.L."/>
            <person name="Sanchez-Gracia A."/>
            <person name="Saranga D.J."/>
            <person name="Sato H."/>
            <person name="Schaeffer S.W."/>
            <person name="Schatz M.C."/>
            <person name="Schlenke T."/>
            <person name="Schwartz R."/>
            <person name="Segarra C."/>
            <person name="Singh R.S."/>
            <person name="Sirot L."/>
            <person name="Sirota M."/>
            <person name="Sisneros N.B."/>
            <person name="Smith C.D."/>
            <person name="Smith T.F."/>
            <person name="Spieth J."/>
            <person name="Stage D.E."/>
            <person name="Stark A."/>
            <person name="Stephan W."/>
            <person name="Strausberg R.L."/>
            <person name="Strempel S."/>
            <person name="Sturgill D."/>
            <person name="Sutton G."/>
            <person name="Sutton G.G."/>
            <person name="Tao W."/>
            <person name="Teichmann S."/>
            <person name="Tobari Y.N."/>
            <person name="Tomimura Y."/>
            <person name="Tsolas J.M."/>
            <person name="Valente V.L."/>
            <person name="Venter E."/>
            <person name="Venter J.C."/>
            <person name="Vicario S."/>
            <person name="Vieira F.G."/>
            <person name="Vilella A.J."/>
            <person name="Villasante A."/>
            <person name="Walenz B."/>
            <person name="Wang J."/>
            <person name="Wasserman M."/>
            <person name="Watts T."/>
            <person name="Wilson D."/>
            <person name="Wilson R.K."/>
            <person name="Wing R.A."/>
            <person name="Wolfner M.F."/>
            <person name="Wong A."/>
            <person name="Wong G.K."/>
            <person name="Wu C.I."/>
            <person name="Wu G."/>
            <person name="Yamamoto D."/>
            <person name="Yang H.P."/>
            <person name="Yang S.P."/>
            <person name="Yorke J.A."/>
            <person name="Yoshida K."/>
            <person name="Zdobnov E."/>
            <person name="Zhang P."/>
            <person name="Zhang Y."/>
            <person name="Zimin A.V."/>
            <person name="Baldwin J."/>
            <person name="Abdouelleil A."/>
            <person name="Abdulkadir J."/>
            <person name="Abebe A."/>
            <person name="Abera B."/>
            <person name="Abreu J."/>
            <person name="Acer S.C."/>
            <person name="Aftuck L."/>
            <person name="Alexander A."/>
            <person name="An P."/>
            <person name="Anderson E."/>
            <person name="Anderson S."/>
            <person name="Arachi H."/>
            <person name="Azer M."/>
            <person name="Bachantsang P."/>
            <person name="Barry A."/>
            <person name="Bayul T."/>
            <person name="Berlin A."/>
            <person name="Bessette D."/>
            <person name="Bloom T."/>
            <person name="Blye J."/>
            <person name="Boguslavskiy L."/>
            <person name="Bonnet C."/>
            <person name="Boukhgalter B."/>
            <person name="Bourzgui I."/>
            <person name="Brown A."/>
            <person name="Cahill P."/>
            <person name="Channer S."/>
            <person name="Cheshatsang Y."/>
            <person name="Chuda L."/>
            <person name="Citroen M."/>
            <person name="Collymore A."/>
            <person name="Cooke P."/>
            <person name="Costello M."/>
            <person name="D'Aco K."/>
            <person name="Daza R."/>
            <person name="De Haan G."/>
            <person name="DeGray S."/>
            <person name="DeMaso C."/>
            <person name="Dhargay N."/>
            <person name="Dooley K."/>
            <person name="Dooley E."/>
            <person name="Doricent M."/>
            <person name="Dorje P."/>
            <person name="Dorjee K."/>
            <person name="Dupes A."/>
            <person name="Elong R."/>
            <person name="Falk J."/>
            <person name="Farina A."/>
            <person name="Faro S."/>
            <person name="Ferguson D."/>
            <person name="Fisher S."/>
            <person name="Foley C.D."/>
            <person name="Franke A."/>
            <person name="Friedrich D."/>
            <person name="Gadbois L."/>
            <person name="Gearin G."/>
            <person name="Gearin C.R."/>
            <person name="Giannoukos G."/>
            <person name="Goode T."/>
            <person name="Graham J."/>
            <person name="Grandbois E."/>
            <person name="Grewal S."/>
            <person name="Gyaltsen K."/>
            <person name="Hafez N."/>
            <person name="Hagos B."/>
            <person name="Hall J."/>
            <person name="Henson C."/>
            <person name="Hollinger A."/>
            <person name="Honan T."/>
            <person name="Huard M.D."/>
            <person name="Hughes L."/>
            <person name="Hurhula B."/>
            <person name="Husby M.E."/>
            <person name="Kamat A."/>
            <person name="Kanga B."/>
            <person name="Kashin S."/>
            <person name="Khazanovich D."/>
            <person name="Kisner P."/>
            <person name="Lance K."/>
            <person name="Lara M."/>
            <person name="Lee W."/>
            <person name="Lennon N."/>
            <person name="Letendre F."/>
            <person name="LeVine R."/>
            <person name="Lipovsky A."/>
            <person name="Liu X."/>
            <person name="Liu J."/>
            <person name="Liu S."/>
            <person name="Lokyitsang T."/>
            <person name="Lokyitsang Y."/>
            <person name="Lubonja R."/>
            <person name="Lui A."/>
            <person name="MacDonald P."/>
            <person name="Magnisalis V."/>
            <person name="Maru K."/>
            <person name="Matthews C."/>
            <person name="McCusker W."/>
            <person name="McDonough S."/>
            <person name="Mehta T."/>
            <person name="Meldrim J."/>
            <person name="Meneus L."/>
            <person name="Mihai O."/>
            <person name="Mihalev A."/>
            <person name="Mihova T."/>
            <person name="Mittelman R."/>
            <person name="Mlenga V."/>
            <person name="Montmayeur A."/>
            <person name="Mulrain L."/>
            <person name="Navidi A."/>
            <person name="Naylor J."/>
            <person name="Negash T."/>
            <person name="Nguyen T."/>
            <person name="Nguyen N."/>
            <person name="Nicol R."/>
            <person name="Norbu C."/>
            <person name="Norbu N."/>
            <person name="Novod N."/>
            <person name="O'Neill B."/>
            <person name="Osman S."/>
            <person name="Markiewicz E."/>
            <person name="Oyono O.L."/>
            <person name="Patti C."/>
            <person name="Phunkhang P."/>
            <person name="Pierre F."/>
            <person name="Priest M."/>
            <person name="Raghuraman S."/>
            <person name="Rege F."/>
            <person name="Reyes R."/>
            <person name="Rise C."/>
            <person name="Rogov P."/>
            <person name="Ross K."/>
            <person name="Ryan E."/>
            <person name="Settipalli S."/>
            <person name="Shea T."/>
            <person name="Sherpa N."/>
            <person name="Shi L."/>
            <person name="Shih D."/>
            <person name="Sparrow T."/>
            <person name="Spaulding J."/>
            <person name="Stalker J."/>
            <person name="Stange-Thomann N."/>
            <person name="Stavropoulos S."/>
            <person name="Stone C."/>
            <person name="Strader C."/>
            <person name="Tesfaye S."/>
            <person name="Thomson T."/>
            <person name="Thoulutsang Y."/>
            <person name="Thoulutsang D."/>
            <person name="Topham K."/>
            <person name="Topping I."/>
            <person name="Tsamla T."/>
            <person name="Vassiliev H."/>
            <person name="Vo A."/>
            <person name="Wangchuk T."/>
            <person name="Wangdi T."/>
            <person name="Weiand M."/>
            <person name="Wilkinson J."/>
            <person name="Wilson A."/>
            <person name="Yadav S."/>
            <person name="Young G."/>
            <person name="Yu Q."/>
            <person name="Zembek L."/>
            <person name="Zhong D."/>
            <person name="Zimmer A."/>
            <person name="Zwirko Z."/>
            <person name="Jaffe D.B."/>
            <person name="Alvarez P."/>
            <person name="Brockman W."/>
            <person name="Butler J."/>
            <person name="Chin C."/>
            <person name="Gnerre S."/>
            <person name="Grabherr M."/>
            <person name="Kleber M."/>
            <person name="Mauceli E."/>
            <person name="MacCallum I."/>
        </authorList>
    </citation>
    <scope>NUCLEOTIDE SEQUENCE [LARGE SCALE GENOMIC DNA]</scope>
    <source>
        <strain evidence="9">MSH-3 / Tucson 14011-0111.49</strain>
    </source>
</reference>
<comment type="subcellular location">
    <subcellularLocation>
        <location evidence="1">Membrane</location>
        <topology evidence="1">Multi-pass membrane protein</topology>
    </subcellularLocation>
</comment>
<dbReference type="Proteomes" id="UP000008744">
    <property type="component" value="Unassembled WGS sequence"/>
</dbReference>
<dbReference type="HOGENOM" id="CLU_001265_33_5_1"/>
<organism evidence="9">
    <name type="scientific">Drosophila persimilis</name>
    <name type="common">Fruit fly</name>
    <dbReference type="NCBI Taxonomy" id="7234"/>
    <lineage>
        <taxon>Eukaryota</taxon>
        <taxon>Metazoa</taxon>
        <taxon>Ecdysozoa</taxon>
        <taxon>Arthropoda</taxon>
        <taxon>Hexapoda</taxon>
        <taxon>Insecta</taxon>
        <taxon>Pterygota</taxon>
        <taxon>Neoptera</taxon>
        <taxon>Endopterygota</taxon>
        <taxon>Diptera</taxon>
        <taxon>Brachycera</taxon>
        <taxon>Muscomorpha</taxon>
        <taxon>Ephydroidea</taxon>
        <taxon>Drosophilidae</taxon>
        <taxon>Drosophila</taxon>
        <taxon>Sophophora</taxon>
    </lineage>
</organism>
<feature type="region of interest" description="Disordered" evidence="5">
    <location>
        <begin position="103"/>
        <end position="137"/>
    </location>
</feature>
<dbReference type="EMBL" id="CH479181">
    <property type="protein sequence ID" value="EDW32583.1"/>
    <property type="molecule type" value="Genomic_DNA"/>
</dbReference>
<evidence type="ECO:0000256" key="3">
    <source>
        <dbReference type="ARBA" id="ARBA00022989"/>
    </source>
</evidence>
<gene>
    <name evidence="8" type="primary">Dper\GL10363</name>
    <name evidence="8" type="ORF">Dper_GL10363</name>
</gene>
<feature type="transmembrane region" description="Helical" evidence="6">
    <location>
        <begin position="259"/>
        <end position="282"/>
    </location>
</feature>
<dbReference type="STRING" id="7234.B4GD88"/>
<feature type="transmembrane region" description="Helical" evidence="6">
    <location>
        <begin position="157"/>
        <end position="180"/>
    </location>
</feature>
<keyword evidence="2 6" id="KW-0812">Transmembrane</keyword>
<evidence type="ECO:0000256" key="2">
    <source>
        <dbReference type="ARBA" id="ARBA00022692"/>
    </source>
</evidence>
<name>B4GD88_DROPE</name>
<evidence type="ECO:0000259" key="7">
    <source>
        <dbReference type="PROSITE" id="PS50850"/>
    </source>
</evidence>
<feature type="transmembrane region" description="Helical" evidence="6">
    <location>
        <begin position="344"/>
        <end position="362"/>
    </location>
</feature>
<dbReference type="InterPro" id="IPR005828">
    <property type="entry name" value="MFS_sugar_transport-like"/>
</dbReference>
<evidence type="ECO:0000313" key="9">
    <source>
        <dbReference type="Proteomes" id="UP000008744"/>
    </source>
</evidence>
<protein>
    <submittedName>
        <fullName evidence="8">GL10363</fullName>
    </submittedName>
</protein>
<dbReference type="AlphaFoldDB" id="B4GD88"/>
<dbReference type="Gene3D" id="1.20.1250.20">
    <property type="entry name" value="MFS general substrate transporter like domains"/>
    <property type="match status" value="1"/>
</dbReference>
<keyword evidence="4 6" id="KW-0472">Membrane</keyword>
<feature type="transmembrane region" description="Helical" evidence="6">
    <location>
        <begin position="288"/>
        <end position="309"/>
    </location>
</feature>
<dbReference type="GO" id="GO:0022857">
    <property type="term" value="F:transmembrane transporter activity"/>
    <property type="evidence" value="ECO:0007669"/>
    <property type="project" value="InterPro"/>
</dbReference>
<evidence type="ECO:0000313" key="8">
    <source>
        <dbReference type="EMBL" id="EDW32583.1"/>
    </source>
</evidence>
<dbReference type="CDD" id="cd17317">
    <property type="entry name" value="MFS_SLC22"/>
    <property type="match status" value="1"/>
</dbReference>
<evidence type="ECO:0000256" key="1">
    <source>
        <dbReference type="ARBA" id="ARBA00004141"/>
    </source>
</evidence>